<reference evidence="2" key="1">
    <citation type="journal article" date="2018" name="Nat. Genet.">
        <title>Extensive intraspecific gene order and gene structural variations between Mo17 and other maize genomes.</title>
        <authorList>
            <person name="Sun S."/>
            <person name="Zhou Y."/>
            <person name="Chen J."/>
            <person name="Shi J."/>
            <person name="Zhao H."/>
            <person name="Zhao H."/>
            <person name="Song W."/>
            <person name="Zhang M."/>
            <person name="Cui Y."/>
            <person name="Dong X."/>
            <person name="Liu H."/>
            <person name="Ma X."/>
            <person name="Jiao Y."/>
            <person name="Wang B."/>
            <person name="Wei X."/>
            <person name="Stein J.C."/>
            <person name="Glaubitz J.C."/>
            <person name="Lu F."/>
            <person name="Yu G."/>
            <person name="Liang C."/>
            <person name="Fengler K."/>
            <person name="Li B."/>
            <person name="Rafalski A."/>
            <person name="Schnable P.S."/>
            <person name="Ware D.H."/>
            <person name="Buckler E.S."/>
            <person name="Lai J."/>
        </authorList>
    </citation>
    <scope>NUCLEOTIDE SEQUENCE [LARGE SCALE GENOMIC DNA]</scope>
    <source>
        <tissue evidence="2">Seedling</tissue>
    </source>
</reference>
<feature type="compositionally biased region" description="Basic and acidic residues" evidence="1">
    <location>
        <begin position="88"/>
        <end position="106"/>
    </location>
</feature>
<evidence type="ECO:0000256" key="1">
    <source>
        <dbReference type="SAM" id="MobiDB-lite"/>
    </source>
</evidence>
<sequence length="186" mass="20173">MRGHVSHRPHSCCVLNEGVSVRARALQGAQAFPWRFCSPCPPRYRLPKHARKCRNDWAGRRRCGTLSAGGPKWLMRGRKTLAAPGRGGARDDEAAGKKTGREGRSQEHRRKHCPCPWSGQNCRRRGCRCRVGCSGGESAGRRSTSAGAPCRSAPTTALRELTRQGITGSEAQQITAGADQEADAPC</sequence>
<feature type="region of interest" description="Disordered" evidence="1">
    <location>
        <begin position="81"/>
        <end position="112"/>
    </location>
</feature>
<feature type="region of interest" description="Disordered" evidence="1">
    <location>
        <begin position="163"/>
        <end position="186"/>
    </location>
</feature>
<accession>A0A3L6E2L6</accession>
<dbReference type="AlphaFoldDB" id="A0A3L6E2L6"/>
<comment type="caution">
    <text evidence="2">The sequence shown here is derived from an EMBL/GenBank/DDBJ whole genome shotgun (WGS) entry which is preliminary data.</text>
</comment>
<feature type="compositionally biased region" description="Polar residues" evidence="1">
    <location>
        <begin position="164"/>
        <end position="175"/>
    </location>
</feature>
<protein>
    <submittedName>
        <fullName evidence="2">Uncharacterized protein</fullName>
    </submittedName>
</protein>
<proteinExistence type="predicted"/>
<name>A0A3L6E2L6_MAIZE</name>
<dbReference type="EMBL" id="NCVQ01000008">
    <property type="protein sequence ID" value="PWZ14603.1"/>
    <property type="molecule type" value="Genomic_DNA"/>
</dbReference>
<organism evidence="2">
    <name type="scientific">Zea mays</name>
    <name type="common">Maize</name>
    <dbReference type="NCBI Taxonomy" id="4577"/>
    <lineage>
        <taxon>Eukaryota</taxon>
        <taxon>Viridiplantae</taxon>
        <taxon>Streptophyta</taxon>
        <taxon>Embryophyta</taxon>
        <taxon>Tracheophyta</taxon>
        <taxon>Spermatophyta</taxon>
        <taxon>Magnoliopsida</taxon>
        <taxon>Liliopsida</taxon>
        <taxon>Poales</taxon>
        <taxon>Poaceae</taxon>
        <taxon>PACMAD clade</taxon>
        <taxon>Panicoideae</taxon>
        <taxon>Andropogonodae</taxon>
        <taxon>Andropogoneae</taxon>
        <taxon>Tripsacinae</taxon>
        <taxon>Zea</taxon>
    </lineage>
</organism>
<gene>
    <name evidence="2" type="ORF">Zm00014a_039433</name>
</gene>
<evidence type="ECO:0000313" key="2">
    <source>
        <dbReference type="EMBL" id="PWZ14603.1"/>
    </source>
</evidence>
<feature type="region of interest" description="Disordered" evidence="1">
    <location>
        <begin position="136"/>
        <end position="155"/>
    </location>
</feature>
<dbReference type="Proteomes" id="UP000251960">
    <property type="component" value="Chromosome 7"/>
</dbReference>